<evidence type="ECO:0000313" key="3">
    <source>
        <dbReference type="Proteomes" id="UP001472677"/>
    </source>
</evidence>
<comment type="caution">
    <text evidence="2">The sequence shown here is derived from an EMBL/GenBank/DDBJ whole genome shotgun (WGS) entry which is preliminary data.</text>
</comment>
<protein>
    <submittedName>
        <fullName evidence="2">Uncharacterized protein</fullName>
    </submittedName>
</protein>
<feature type="region of interest" description="Disordered" evidence="1">
    <location>
        <begin position="79"/>
        <end position="118"/>
    </location>
</feature>
<sequence length="118" mass="13083">MTDIASLMAKLQFTEEDLDVKQYSLLPEGDVPEFQYGSWLKVETTRTNQDNGKKPKSGIVFTKPTEPTVVREESTLAIHKQNGDHGKGLGSGTSKPKGSNWTHWHKDGEGSYTSTKKS</sequence>
<reference evidence="2 3" key="1">
    <citation type="journal article" date="2024" name="G3 (Bethesda)">
        <title>Genome assembly of Hibiscus sabdariffa L. provides insights into metabolisms of medicinal natural products.</title>
        <authorList>
            <person name="Kim T."/>
        </authorList>
    </citation>
    <scope>NUCLEOTIDE SEQUENCE [LARGE SCALE GENOMIC DNA]</scope>
    <source>
        <strain evidence="2">TK-2024</strain>
        <tissue evidence="2">Old leaves</tissue>
    </source>
</reference>
<proteinExistence type="predicted"/>
<accession>A0ABR2G7L9</accession>
<dbReference type="EMBL" id="JBBPBM010000002">
    <property type="protein sequence ID" value="KAK8596503.1"/>
    <property type="molecule type" value="Genomic_DNA"/>
</dbReference>
<keyword evidence="3" id="KW-1185">Reference proteome</keyword>
<organism evidence="2 3">
    <name type="scientific">Hibiscus sabdariffa</name>
    <name type="common">roselle</name>
    <dbReference type="NCBI Taxonomy" id="183260"/>
    <lineage>
        <taxon>Eukaryota</taxon>
        <taxon>Viridiplantae</taxon>
        <taxon>Streptophyta</taxon>
        <taxon>Embryophyta</taxon>
        <taxon>Tracheophyta</taxon>
        <taxon>Spermatophyta</taxon>
        <taxon>Magnoliopsida</taxon>
        <taxon>eudicotyledons</taxon>
        <taxon>Gunneridae</taxon>
        <taxon>Pentapetalae</taxon>
        <taxon>rosids</taxon>
        <taxon>malvids</taxon>
        <taxon>Malvales</taxon>
        <taxon>Malvaceae</taxon>
        <taxon>Malvoideae</taxon>
        <taxon>Hibiscus</taxon>
    </lineage>
</organism>
<evidence type="ECO:0000313" key="2">
    <source>
        <dbReference type="EMBL" id="KAK8596503.1"/>
    </source>
</evidence>
<name>A0ABR2G7L9_9ROSI</name>
<feature type="compositionally biased region" description="Polar residues" evidence="1">
    <location>
        <begin position="92"/>
        <end position="102"/>
    </location>
</feature>
<evidence type="ECO:0000256" key="1">
    <source>
        <dbReference type="SAM" id="MobiDB-lite"/>
    </source>
</evidence>
<dbReference type="Proteomes" id="UP001472677">
    <property type="component" value="Unassembled WGS sequence"/>
</dbReference>
<gene>
    <name evidence="2" type="ORF">V6N12_064989</name>
</gene>